<protein>
    <submittedName>
        <fullName evidence="1">Uncharacterized protein</fullName>
    </submittedName>
</protein>
<proteinExistence type="predicted"/>
<dbReference type="AlphaFoldDB" id="A0A0E9PC06"/>
<name>A0A0E9PC06_ANGAN</name>
<organism evidence="1">
    <name type="scientific">Anguilla anguilla</name>
    <name type="common">European freshwater eel</name>
    <name type="synonym">Muraena anguilla</name>
    <dbReference type="NCBI Taxonomy" id="7936"/>
    <lineage>
        <taxon>Eukaryota</taxon>
        <taxon>Metazoa</taxon>
        <taxon>Chordata</taxon>
        <taxon>Craniata</taxon>
        <taxon>Vertebrata</taxon>
        <taxon>Euteleostomi</taxon>
        <taxon>Actinopterygii</taxon>
        <taxon>Neopterygii</taxon>
        <taxon>Teleostei</taxon>
        <taxon>Anguilliformes</taxon>
        <taxon>Anguillidae</taxon>
        <taxon>Anguilla</taxon>
    </lineage>
</organism>
<sequence>MFLFTVDFFIVTPITHSTHFKRMIEPSLND</sequence>
<accession>A0A0E9PC06</accession>
<evidence type="ECO:0000313" key="1">
    <source>
        <dbReference type="EMBL" id="JAH02216.1"/>
    </source>
</evidence>
<reference evidence="1" key="2">
    <citation type="journal article" date="2015" name="Fish Shellfish Immunol.">
        <title>Early steps in the European eel (Anguilla anguilla)-Vibrio vulnificus interaction in the gills: Role of the RtxA13 toxin.</title>
        <authorList>
            <person name="Callol A."/>
            <person name="Pajuelo D."/>
            <person name="Ebbesson L."/>
            <person name="Teles M."/>
            <person name="MacKenzie S."/>
            <person name="Amaro C."/>
        </authorList>
    </citation>
    <scope>NUCLEOTIDE SEQUENCE</scope>
</reference>
<reference evidence="1" key="1">
    <citation type="submission" date="2014-11" db="EMBL/GenBank/DDBJ databases">
        <authorList>
            <person name="Amaro Gonzalez C."/>
        </authorList>
    </citation>
    <scope>NUCLEOTIDE SEQUENCE</scope>
</reference>
<dbReference type="EMBL" id="GBXM01106361">
    <property type="protein sequence ID" value="JAH02216.1"/>
    <property type="molecule type" value="Transcribed_RNA"/>
</dbReference>